<keyword evidence="1" id="KW-0472">Membrane</keyword>
<sequence length="138" mass="15465">MSVKANNQIIHVFDSFNIGGTFEYQYLNFFCGIGLGFKIPLAGAYWYEETEKRLSLGLLYGAYRNAFIFIPYTKIFAGLNIGIINVSAYLNFDLPYVETRSELTVDSQTYSSASGKLSSVDLGVQISLSLDLFNDSKY</sequence>
<dbReference type="Proteomes" id="UP000323176">
    <property type="component" value="Unassembled WGS sequence"/>
</dbReference>
<gene>
    <name evidence="2" type="ORF">EPJ72_08130</name>
</gene>
<dbReference type="AlphaFoldDB" id="A0A5C8ESP7"/>
<name>A0A5C8ESP7_BRAPL</name>
<comment type="caution">
    <text evidence="2">The sequence shown here is derived from an EMBL/GenBank/DDBJ whole genome shotgun (WGS) entry which is preliminary data.</text>
</comment>
<feature type="transmembrane region" description="Helical" evidence="1">
    <location>
        <begin position="26"/>
        <end position="47"/>
    </location>
</feature>
<evidence type="ECO:0000313" key="3">
    <source>
        <dbReference type="Proteomes" id="UP000323176"/>
    </source>
</evidence>
<dbReference type="OrthoDB" id="307101at2"/>
<reference evidence="2 3" key="1">
    <citation type="journal article" date="1992" name="Lakartidningen">
        <title>[Penicillin V and not amoxicillin is the first choice preparation in acute otitis].</title>
        <authorList>
            <person name="Kamme C."/>
            <person name="Lundgren K."/>
            <person name="Prellner K."/>
        </authorList>
    </citation>
    <scope>NUCLEOTIDE SEQUENCE [LARGE SCALE GENOMIC DNA]</scope>
    <source>
        <strain evidence="2 3">PC5538III-hc</strain>
    </source>
</reference>
<feature type="transmembrane region" description="Helical" evidence="1">
    <location>
        <begin position="67"/>
        <end position="90"/>
    </location>
</feature>
<accession>A0A5C8ESP7</accession>
<proteinExistence type="predicted"/>
<keyword evidence="1" id="KW-0812">Transmembrane</keyword>
<protein>
    <submittedName>
        <fullName evidence="2">Uncharacterized protein</fullName>
    </submittedName>
</protein>
<organism evidence="2 3">
    <name type="scientific">Brachyspira pilosicoli</name>
    <name type="common">Serpulina pilosicoli</name>
    <dbReference type="NCBI Taxonomy" id="52584"/>
    <lineage>
        <taxon>Bacteria</taxon>
        <taxon>Pseudomonadati</taxon>
        <taxon>Spirochaetota</taxon>
        <taxon>Spirochaetia</taxon>
        <taxon>Brachyspirales</taxon>
        <taxon>Brachyspiraceae</taxon>
        <taxon>Brachyspira</taxon>
    </lineage>
</organism>
<dbReference type="EMBL" id="SAXY01000050">
    <property type="protein sequence ID" value="TXJ40393.1"/>
    <property type="molecule type" value="Genomic_DNA"/>
</dbReference>
<evidence type="ECO:0000256" key="1">
    <source>
        <dbReference type="SAM" id="Phobius"/>
    </source>
</evidence>
<keyword evidence="1" id="KW-1133">Transmembrane helix</keyword>
<evidence type="ECO:0000313" key="2">
    <source>
        <dbReference type="EMBL" id="TXJ40393.1"/>
    </source>
</evidence>